<gene>
    <name evidence="3" type="ORF">Z519_08350</name>
</gene>
<dbReference type="GO" id="GO:0016020">
    <property type="term" value="C:membrane"/>
    <property type="evidence" value="ECO:0007669"/>
    <property type="project" value="InterPro"/>
</dbReference>
<feature type="transmembrane region" description="Helical" evidence="2">
    <location>
        <begin position="123"/>
        <end position="148"/>
    </location>
</feature>
<feature type="transmembrane region" description="Helical" evidence="2">
    <location>
        <begin position="218"/>
        <end position="239"/>
    </location>
</feature>
<evidence type="ECO:0000313" key="4">
    <source>
        <dbReference type="Proteomes" id="UP000053789"/>
    </source>
</evidence>
<dbReference type="PANTHER" id="PTHR11206">
    <property type="entry name" value="MULTIDRUG RESISTANCE PROTEIN"/>
    <property type="match status" value="1"/>
</dbReference>
<evidence type="ECO:0000256" key="1">
    <source>
        <dbReference type="ARBA" id="ARBA00010199"/>
    </source>
</evidence>
<feature type="transmembrane region" description="Helical" evidence="2">
    <location>
        <begin position="437"/>
        <end position="464"/>
    </location>
</feature>
<dbReference type="GO" id="GO:0042910">
    <property type="term" value="F:xenobiotic transmembrane transporter activity"/>
    <property type="evidence" value="ECO:0007669"/>
    <property type="project" value="InterPro"/>
</dbReference>
<feature type="transmembrane region" description="Helical" evidence="2">
    <location>
        <begin position="380"/>
        <end position="399"/>
    </location>
</feature>
<feature type="transmembrane region" description="Helical" evidence="2">
    <location>
        <begin position="260"/>
        <end position="281"/>
    </location>
</feature>
<organism evidence="3 4">
    <name type="scientific">Cladophialophora bantiana (strain ATCC 10958 / CBS 173.52 / CDC B-1940 / NIH 8579)</name>
    <name type="common">Xylohypha bantiana</name>
    <dbReference type="NCBI Taxonomy" id="1442370"/>
    <lineage>
        <taxon>Eukaryota</taxon>
        <taxon>Fungi</taxon>
        <taxon>Dikarya</taxon>
        <taxon>Ascomycota</taxon>
        <taxon>Pezizomycotina</taxon>
        <taxon>Eurotiomycetes</taxon>
        <taxon>Chaetothyriomycetidae</taxon>
        <taxon>Chaetothyriales</taxon>
        <taxon>Herpotrichiellaceae</taxon>
        <taxon>Cladophialophora</taxon>
    </lineage>
</organism>
<keyword evidence="2" id="KW-1133">Transmembrane helix</keyword>
<sequence>MDESIVDERSQLLSRTPSASTKEEDVAFDILHDLGGLTRQTIPICLSFALQNAVQAISALIAGSVGSFELEVTSFGFMFFSCTGTMIGIGGATALDTLCAQVSTSHLAADNPKILGLLLHQCLLILLGIFGLLIAPIWVFSGHIFIALGQQQDFAFATGKFMLFMLPAGMLQVVGECLKKFVQVQGESNIVGLSTAAASAVGVLVTFVLVRWTKLRLWGVPCAFCIYQLLTVVALLCVIARKPAIRRTWYGSIFGIQKGISRLAFYAVTGILTIATEWWSFEILAMMAARLDPSSIGAQSILMSSDLLFTTVSLGISVASSHRIGGLLGAGKGLEARKAIATPYLLSFVIGGIEFLVIMLSRNGYGRLFTSDEAVIEKTAQVLPLMAGFQVLDLSNGGASGILRGAGKNHLSGVCNFLAYYGVGLTTAWFLCFQKHYGVFGLWAGIITGSGALLVLQSCCILSIRWRKLAKDVSRLHATSD</sequence>
<feature type="transmembrane region" description="Helical" evidence="2">
    <location>
        <begin position="340"/>
        <end position="360"/>
    </location>
</feature>
<dbReference type="GeneID" id="27701278"/>
<keyword evidence="2" id="KW-0472">Membrane</keyword>
<protein>
    <recommendedName>
        <fullName evidence="5">MATE efflux family protein</fullName>
    </recommendedName>
</protein>
<name>A0A0D2I3J0_CLAB1</name>
<keyword evidence="4" id="KW-1185">Reference proteome</keyword>
<reference evidence="3" key="1">
    <citation type="submission" date="2015-01" db="EMBL/GenBank/DDBJ databases">
        <title>The Genome Sequence of Cladophialophora bantiana CBS 173.52.</title>
        <authorList>
            <consortium name="The Broad Institute Genomics Platform"/>
            <person name="Cuomo C."/>
            <person name="de Hoog S."/>
            <person name="Gorbushina A."/>
            <person name="Stielow B."/>
            <person name="Teixiera M."/>
            <person name="Abouelleil A."/>
            <person name="Chapman S.B."/>
            <person name="Priest M."/>
            <person name="Young S.K."/>
            <person name="Wortman J."/>
            <person name="Nusbaum C."/>
            <person name="Birren B."/>
        </authorList>
    </citation>
    <scope>NUCLEOTIDE SEQUENCE [LARGE SCALE GENOMIC DNA]</scope>
    <source>
        <strain evidence="3">CBS 173.52</strain>
    </source>
</reference>
<dbReference type="Pfam" id="PF01554">
    <property type="entry name" value="MatE"/>
    <property type="match status" value="2"/>
</dbReference>
<proteinExistence type="inferred from homology"/>
<evidence type="ECO:0008006" key="5">
    <source>
        <dbReference type="Google" id="ProtNLM"/>
    </source>
</evidence>
<dbReference type="EMBL" id="KN846991">
    <property type="protein sequence ID" value="KIW91454.1"/>
    <property type="molecule type" value="Genomic_DNA"/>
</dbReference>
<dbReference type="AlphaFoldDB" id="A0A0D2I3J0"/>
<evidence type="ECO:0000313" key="3">
    <source>
        <dbReference type="EMBL" id="KIW91454.1"/>
    </source>
</evidence>
<feature type="transmembrane region" description="Helical" evidence="2">
    <location>
        <begin position="411"/>
        <end position="431"/>
    </location>
</feature>
<dbReference type="GO" id="GO:0015297">
    <property type="term" value="F:antiporter activity"/>
    <property type="evidence" value="ECO:0007669"/>
    <property type="project" value="InterPro"/>
</dbReference>
<comment type="similarity">
    <text evidence="1">Belongs to the multi antimicrobial extrusion (MATE) (TC 2.A.66.1) family.</text>
</comment>
<dbReference type="RefSeq" id="XP_016618123.1">
    <property type="nucleotide sequence ID" value="XM_016766078.1"/>
</dbReference>
<keyword evidence="2" id="KW-0812">Transmembrane</keyword>
<feature type="transmembrane region" description="Helical" evidence="2">
    <location>
        <begin position="301"/>
        <end position="319"/>
    </location>
</feature>
<dbReference type="InterPro" id="IPR002528">
    <property type="entry name" value="MATE_fam"/>
</dbReference>
<dbReference type="Proteomes" id="UP000053789">
    <property type="component" value="Unassembled WGS sequence"/>
</dbReference>
<accession>A0A0D2I3J0</accession>
<feature type="transmembrane region" description="Helical" evidence="2">
    <location>
        <begin position="154"/>
        <end position="178"/>
    </location>
</feature>
<evidence type="ECO:0000256" key="2">
    <source>
        <dbReference type="SAM" id="Phobius"/>
    </source>
</evidence>
<dbReference type="VEuPathDB" id="FungiDB:Z519_08350"/>
<feature type="transmembrane region" description="Helical" evidence="2">
    <location>
        <begin position="190"/>
        <end position="212"/>
    </location>
</feature>
<dbReference type="HOGENOM" id="CLU_012893_1_2_1"/>
<dbReference type="OrthoDB" id="2126698at2759"/>